<dbReference type="Proteomes" id="UP000339690">
    <property type="component" value="Chromosome"/>
</dbReference>
<protein>
    <submittedName>
        <fullName evidence="3">Extracellular solute-binding protein</fullName>
    </submittedName>
</protein>
<dbReference type="RefSeq" id="WP_153790784.1">
    <property type="nucleotide sequence ID" value="NZ_CP045915.1"/>
</dbReference>
<feature type="region of interest" description="Disordered" evidence="1">
    <location>
        <begin position="26"/>
        <end position="56"/>
    </location>
</feature>
<name>A0A5Q2TKF5_9BACI</name>
<dbReference type="Gene3D" id="3.40.190.10">
    <property type="entry name" value="Periplasmic binding protein-like II"/>
    <property type="match status" value="2"/>
</dbReference>
<dbReference type="Pfam" id="PF13416">
    <property type="entry name" value="SBP_bac_8"/>
    <property type="match status" value="1"/>
</dbReference>
<evidence type="ECO:0000313" key="3">
    <source>
        <dbReference type="EMBL" id="QGH33818.1"/>
    </source>
</evidence>
<dbReference type="EMBL" id="CP045915">
    <property type="protein sequence ID" value="QGH33818.1"/>
    <property type="molecule type" value="Genomic_DNA"/>
</dbReference>
<accession>A0A5Q2TKF5</accession>
<gene>
    <name evidence="3" type="ORF">GI584_07205</name>
</gene>
<dbReference type="InterPro" id="IPR050490">
    <property type="entry name" value="Bact_solute-bd_prot1"/>
</dbReference>
<feature type="chain" id="PRO_5024330377" evidence="2">
    <location>
        <begin position="24"/>
        <end position="457"/>
    </location>
</feature>
<evidence type="ECO:0000256" key="1">
    <source>
        <dbReference type="SAM" id="MobiDB-lite"/>
    </source>
</evidence>
<sequence>MQKKWSRLLLFVLLISFVSIVAACSSSESDESDSDADQEDNATEGTDSEEAEGDSDAEVELRILWWGSQDRHDRTLEAIDMYMEENPHVEISPEFTGWDGYWEKMATQAAGGNMPDIVQMDYAYLTEYVGRDLLVDLNPFVEDGTLDLSDVDDIYIDGGRDDGGLFAVNLGANVHGAVYDKELFDEAGVPEPEPGYTYEDLKSFAIELSENLDGAYGIHPFAGVNNLRHYLRQNGVSLFNEEGTALGYEDDQLLIDYLQLTVDMLASGAAAPADVFMDAGSNVEQQPIVNGETAMLLDIYSNQIVAIESAAGRSLELSLSPVLEGGENGHFLKPSQFFSVTTHSEEQEEAAKFISYITNNLEVNEVLNAERGVPIATAVRDHLRDLQDEVGVKMFDFVELAQDYSKPIDPPEPEGATEILSLYENEVEHPIYYGQTTPEEAAVNFREKASEILAKNE</sequence>
<dbReference type="PANTHER" id="PTHR43649">
    <property type="entry name" value="ARABINOSE-BINDING PROTEIN-RELATED"/>
    <property type="match status" value="1"/>
</dbReference>
<feature type="compositionally biased region" description="Acidic residues" evidence="1">
    <location>
        <begin position="28"/>
        <end position="56"/>
    </location>
</feature>
<feature type="signal peptide" evidence="2">
    <location>
        <begin position="1"/>
        <end position="23"/>
    </location>
</feature>
<dbReference type="PANTHER" id="PTHR43649:SF11">
    <property type="entry name" value="ABC TRANSPORTER SUBSTRATE-BINDING PROTEIN YESO-RELATED"/>
    <property type="match status" value="1"/>
</dbReference>
<dbReference type="PROSITE" id="PS51257">
    <property type="entry name" value="PROKAR_LIPOPROTEIN"/>
    <property type="match status" value="1"/>
</dbReference>
<keyword evidence="4" id="KW-1185">Reference proteome</keyword>
<evidence type="ECO:0000313" key="4">
    <source>
        <dbReference type="Proteomes" id="UP000339690"/>
    </source>
</evidence>
<evidence type="ECO:0000256" key="2">
    <source>
        <dbReference type="SAM" id="SignalP"/>
    </source>
</evidence>
<dbReference type="SUPFAM" id="SSF53850">
    <property type="entry name" value="Periplasmic binding protein-like II"/>
    <property type="match status" value="1"/>
</dbReference>
<organism evidence="3 4">
    <name type="scientific">Gracilibacillus salitolerans</name>
    <dbReference type="NCBI Taxonomy" id="2663022"/>
    <lineage>
        <taxon>Bacteria</taxon>
        <taxon>Bacillati</taxon>
        <taxon>Bacillota</taxon>
        <taxon>Bacilli</taxon>
        <taxon>Bacillales</taxon>
        <taxon>Bacillaceae</taxon>
        <taxon>Gracilibacillus</taxon>
    </lineage>
</organism>
<keyword evidence="2" id="KW-0732">Signal</keyword>
<proteinExistence type="predicted"/>
<dbReference type="KEGG" id="grc:GI584_07205"/>
<reference evidence="3 4" key="1">
    <citation type="submission" date="2019-11" db="EMBL/GenBank/DDBJ databases">
        <title>Gracilibacillus salitolerans sp. nov., a moderate halophile isolated from a saline soil in northwest China.</title>
        <authorList>
            <person name="Gan L."/>
        </authorList>
    </citation>
    <scope>NUCLEOTIDE SEQUENCE [LARGE SCALE GENOMIC DNA]</scope>
    <source>
        <strain evidence="3 4">SCU50</strain>
    </source>
</reference>
<dbReference type="InterPro" id="IPR006059">
    <property type="entry name" value="SBP"/>
</dbReference>
<dbReference type="AlphaFoldDB" id="A0A5Q2TKF5"/>